<dbReference type="VEuPathDB" id="FungiDB:GMDG_08140"/>
<feature type="compositionally biased region" description="Polar residues" evidence="1">
    <location>
        <begin position="369"/>
        <end position="379"/>
    </location>
</feature>
<dbReference type="InterPro" id="IPR022198">
    <property type="entry name" value="DUF3723"/>
</dbReference>
<dbReference type="Pfam" id="PF12520">
    <property type="entry name" value="DUF3723"/>
    <property type="match status" value="1"/>
</dbReference>
<name>A0A177ADZ6_9PEZI</name>
<evidence type="ECO:0000313" key="2">
    <source>
        <dbReference type="EMBL" id="OAF59491.1"/>
    </source>
</evidence>
<gene>
    <name evidence="2" type="ORF">VC83_03930</name>
</gene>
<protein>
    <submittedName>
        <fullName evidence="2">Uncharacterized protein</fullName>
    </submittedName>
</protein>
<feature type="region of interest" description="Disordered" evidence="1">
    <location>
        <begin position="310"/>
        <end position="390"/>
    </location>
</feature>
<dbReference type="Proteomes" id="UP000077154">
    <property type="component" value="Unassembled WGS sequence"/>
</dbReference>
<dbReference type="EMBL" id="KV441393">
    <property type="protein sequence ID" value="OAF59491.1"/>
    <property type="molecule type" value="Genomic_DNA"/>
</dbReference>
<evidence type="ECO:0000256" key="1">
    <source>
        <dbReference type="SAM" id="MobiDB-lite"/>
    </source>
</evidence>
<feature type="region of interest" description="Disordered" evidence="1">
    <location>
        <begin position="402"/>
        <end position="426"/>
    </location>
</feature>
<organism evidence="2">
    <name type="scientific">Pseudogymnoascus destructans</name>
    <dbReference type="NCBI Taxonomy" id="655981"/>
    <lineage>
        <taxon>Eukaryota</taxon>
        <taxon>Fungi</taxon>
        <taxon>Dikarya</taxon>
        <taxon>Ascomycota</taxon>
        <taxon>Pezizomycotina</taxon>
        <taxon>Leotiomycetes</taxon>
        <taxon>Thelebolales</taxon>
        <taxon>Thelebolaceae</taxon>
        <taxon>Pseudogymnoascus</taxon>
    </lineage>
</organism>
<sequence length="534" mass="60183">MLMVDQATVKVVELMAPKSSKRDAQLLHGQLVSGQIFSGFNLEGRETIWSNLRIISGLIPSLYTFFEDLKYLEACAGSMRHLVMPSPKHTMRSALNNIFFGTNQLVIQEAHSTYSTQLGKCSKNWHFTYPQLWLFTMRDYPGLPAPREVKTKKKKKLLAKARTPNANEVKLSDFAVLADRLRFKSDEISALMRRSSDREIARDALLRARDQDHYDYNDGDIDSHVEQILGLFATARPRNTDQSSPALVSDGPDAAGARCGFPDEEAHARDRKFLYISNLHADQDEQGESITSFFVRRSVYFAFFGRLEETSTPRSNPAPPPNSGADQAAAPEAGLDTEQEGLRQNRVEEERLDRERSELAPLEQERQVSEVNGDSNDSFQVPERDQRRNTQIDLEGIIAGGLASTLEDTVDPPDRPGEQDPNSQLQVVAPSPSEVRIEFKILEGEVWKTDRSLLVNPFEPSEVERVAKKYMRKGIRPFELLLPRTCFQAVTTDGTNTILLIQEDDTHVNNQLVVFEPTPDADPFGGSRPKRSRH</sequence>
<feature type="region of interest" description="Disordered" evidence="1">
    <location>
        <begin position="239"/>
        <end position="261"/>
    </location>
</feature>
<reference evidence="2" key="1">
    <citation type="submission" date="2016-03" db="EMBL/GenBank/DDBJ databases">
        <title>Updated assembly of Pseudogymnoascus destructans, the fungus causing white-nose syndrome of bats.</title>
        <authorList>
            <person name="Palmer J.M."/>
            <person name="Drees K.P."/>
            <person name="Foster J.T."/>
            <person name="Lindner D.L."/>
        </authorList>
    </citation>
    <scope>NUCLEOTIDE SEQUENCE [LARGE SCALE GENOMIC DNA]</scope>
    <source>
        <strain evidence="2">20631-21</strain>
    </source>
</reference>
<proteinExistence type="predicted"/>
<dbReference type="RefSeq" id="XP_024324774.1">
    <property type="nucleotide sequence ID" value="XM_024467568.1"/>
</dbReference>
<feature type="compositionally biased region" description="Basic and acidic residues" evidence="1">
    <location>
        <begin position="340"/>
        <end position="368"/>
    </location>
</feature>
<dbReference type="GeneID" id="36287003"/>
<dbReference type="OrthoDB" id="4227485at2759"/>
<accession>A0A177ADZ6</accession>
<dbReference type="AlphaFoldDB" id="A0A177ADZ6"/>
<dbReference type="eggNOG" id="ENOG502S0KD">
    <property type="taxonomic scope" value="Eukaryota"/>
</dbReference>